<organism evidence="3 4">
    <name type="scientific">Drosophila arizonae</name>
    <name type="common">Fruit fly</name>
    <dbReference type="NCBI Taxonomy" id="7263"/>
    <lineage>
        <taxon>Eukaryota</taxon>
        <taxon>Metazoa</taxon>
        <taxon>Ecdysozoa</taxon>
        <taxon>Arthropoda</taxon>
        <taxon>Hexapoda</taxon>
        <taxon>Insecta</taxon>
        <taxon>Pterygota</taxon>
        <taxon>Neoptera</taxon>
        <taxon>Endopterygota</taxon>
        <taxon>Diptera</taxon>
        <taxon>Brachycera</taxon>
        <taxon>Muscomorpha</taxon>
        <taxon>Ephydroidea</taxon>
        <taxon>Drosophilidae</taxon>
        <taxon>Drosophila</taxon>
    </lineage>
</organism>
<evidence type="ECO:0000313" key="3">
    <source>
        <dbReference type="Proteomes" id="UP000694904"/>
    </source>
</evidence>
<dbReference type="RefSeq" id="XP_017860827.1">
    <property type="nucleotide sequence ID" value="XM_018005338.1"/>
</dbReference>
<feature type="domain" description="Peptidase S1" evidence="2">
    <location>
        <begin position="1"/>
        <end position="135"/>
    </location>
</feature>
<dbReference type="InterPro" id="IPR043504">
    <property type="entry name" value="Peptidase_S1_PA_chymotrypsin"/>
</dbReference>
<evidence type="ECO:0000313" key="4">
    <source>
        <dbReference type="RefSeq" id="XP_017860827.1"/>
    </source>
</evidence>
<dbReference type="PRINTS" id="PR00722">
    <property type="entry name" value="CHYMOTRYPSIN"/>
</dbReference>
<accession>A0ABM1P0U1</accession>
<dbReference type="Proteomes" id="UP000694904">
    <property type="component" value="Chromosome 4"/>
</dbReference>
<feature type="non-terminal residue" evidence="4">
    <location>
        <position position="1"/>
    </location>
</feature>
<dbReference type="Pfam" id="PF00089">
    <property type="entry name" value="Trypsin"/>
    <property type="match status" value="1"/>
</dbReference>
<dbReference type="SUPFAM" id="SSF50494">
    <property type="entry name" value="Trypsin-like serine proteases"/>
    <property type="match status" value="1"/>
</dbReference>
<reference evidence="3" key="1">
    <citation type="journal article" date="1997" name="Nucleic Acids Res.">
        <title>tRNAscan-SE: a program for improved detection of transfer RNA genes in genomic sequence.</title>
        <authorList>
            <person name="Lowe T.M."/>
            <person name="Eddy S.R."/>
        </authorList>
    </citation>
    <scope>NUCLEOTIDE SEQUENCE [LARGE SCALE GENOMIC DNA]</scope>
</reference>
<proteinExistence type="predicted"/>
<reference evidence="3" key="2">
    <citation type="journal article" date="2016" name="G3 (Bethesda)">
        <title>Genome Evolution in Three Species of Cactophilic Drosophila.</title>
        <authorList>
            <person name="Sanchez-Flores A."/>
            <person name="Penazola F."/>
            <person name="Carpinteyro-Ponce J."/>
            <person name="Nazario-Yepiz N."/>
            <person name="Abreu-Goodger C."/>
            <person name="Machado C.A."/>
            <person name="Markow T.A."/>
        </authorList>
    </citation>
    <scope>NUCLEOTIDE SEQUENCE [LARGE SCALE GENOMIC DNA]</scope>
</reference>
<keyword evidence="1" id="KW-1015">Disulfide bond</keyword>
<keyword evidence="3" id="KW-1185">Reference proteome</keyword>
<dbReference type="PROSITE" id="PS00135">
    <property type="entry name" value="TRYPSIN_SER"/>
    <property type="match status" value="1"/>
</dbReference>
<dbReference type="Gene3D" id="2.40.10.10">
    <property type="entry name" value="Trypsin-like serine proteases"/>
    <property type="match status" value="2"/>
</dbReference>
<dbReference type="InterPro" id="IPR001314">
    <property type="entry name" value="Peptidase_S1A"/>
</dbReference>
<gene>
    <name evidence="4" type="primary">LOC108612454</name>
</gene>
<name>A0ABM1P0U1_DROAR</name>
<evidence type="ECO:0000256" key="1">
    <source>
        <dbReference type="ARBA" id="ARBA00023157"/>
    </source>
</evidence>
<dbReference type="InterPro" id="IPR033116">
    <property type="entry name" value="TRYPSIN_SER"/>
</dbReference>
<dbReference type="PANTHER" id="PTHR24258">
    <property type="entry name" value="SERINE PROTEASE-RELATED"/>
    <property type="match status" value="1"/>
</dbReference>
<dbReference type="SMART" id="SM00020">
    <property type="entry name" value="Tryp_SPc"/>
    <property type="match status" value="1"/>
</dbReference>
<dbReference type="GeneID" id="108612454"/>
<reference evidence="4" key="3">
    <citation type="submission" date="2025-08" db="UniProtKB">
        <authorList>
            <consortium name="RefSeq"/>
        </authorList>
    </citation>
    <scope>IDENTIFICATION</scope>
    <source>
        <tissue evidence="4">Whole organism</tissue>
    </source>
</reference>
<protein>
    <submittedName>
        <fullName evidence="4">Serine proteases 1/2-like</fullName>
    </submittedName>
</protein>
<dbReference type="InterPro" id="IPR009003">
    <property type="entry name" value="Peptidase_S1_PA"/>
</dbReference>
<evidence type="ECO:0000259" key="2">
    <source>
        <dbReference type="PROSITE" id="PS50240"/>
    </source>
</evidence>
<sequence>ASTLSNDISVIKLSVPIELNEYIQPAQLPIKQESYNAYDGEQAIASGWGKISDSRWCQWCQQLICWYGGILTSNVMCIKTTGGTSTCNGDSGGPLVLADSSNTLIGATSFGIVVGWPGVFVRIASYLDWFENNIGVVSHGY</sequence>
<dbReference type="InterPro" id="IPR001254">
    <property type="entry name" value="Trypsin_dom"/>
</dbReference>
<dbReference type="PANTHER" id="PTHR24258:SF116">
    <property type="entry name" value="FI16631P1-RELATED"/>
    <property type="match status" value="1"/>
</dbReference>
<dbReference type="PROSITE" id="PS50240">
    <property type="entry name" value="TRYPSIN_DOM"/>
    <property type="match status" value="1"/>
</dbReference>